<evidence type="ECO:0000256" key="2">
    <source>
        <dbReference type="ARBA" id="ARBA00022448"/>
    </source>
</evidence>
<keyword evidence="3" id="KW-0963">Cytoplasm</keyword>
<evidence type="ECO:0000256" key="7">
    <source>
        <dbReference type="ARBA" id="ARBA00022777"/>
    </source>
</evidence>
<evidence type="ECO:0000256" key="4">
    <source>
        <dbReference type="ARBA" id="ARBA00022597"/>
    </source>
</evidence>
<name>A0AAE7MQS1_ENTGA</name>
<dbReference type="Pfam" id="PF03830">
    <property type="entry name" value="PTSIIB_sorb"/>
    <property type="match status" value="1"/>
</dbReference>
<evidence type="ECO:0000256" key="1">
    <source>
        <dbReference type="ARBA" id="ARBA00004496"/>
    </source>
</evidence>
<dbReference type="PROSITE" id="PS51101">
    <property type="entry name" value="PTS_EIIB_TYPE_4"/>
    <property type="match status" value="1"/>
</dbReference>
<dbReference type="EMBL" id="CP050485">
    <property type="protein sequence ID" value="QOG27945.1"/>
    <property type="molecule type" value="Genomic_DNA"/>
</dbReference>
<keyword evidence="7" id="KW-0418">Kinase</keyword>
<dbReference type="Proteomes" id="UP000516696">
    <property type="component" value="Chromosome"/>
</dbReference>
<evidence type="ECO:0000256" key="5">
    <source>
        <dbReference type="ARBA" id="ARBA00022679"/>
    </source>
</evidence>
<evidence type="ECO:0000313" key="10">
    <source>
        <dbReference type="Proteomes" id="UP000516696"/>
    </source>
</evidence>
<feature type="domain" description="PTS EIIB type-4" evidence="8">
    <location>
        <begin position="3"/>
        <end position="159"/>
    </location>
</feature>
<evidence type="ECO:0000259" key="8">
    <source>
        <dbReference type="PROSITE" id="PS51101"/>
    </source>
</evidence>
<dbReference type="GO" id="GO:0016301">
    <property type="term" value="F:kinase activity"/>
    <property type="evidence" value="ECO:0007669"/>
    <property type="project" value="UniProtKB-KW"/>
</dbReference>
<protein>
    <submittedName>
        <fullName evidence="9">PTS sugar transporter subunit IIB</fullName>
    </submittedName>
</protein>
<organism evidence="9 10">
    <name type="scientific">Enterococcus gallinarum</name>
    <dbReference type="NCBI Taxonomy" id="1353"/>
    <lineage>
        <taxon>Bacteria</taxon>
        <taxon>Bacillati</taxon>
        <taxon>Bacillota</taxon>
        <taxon>Bacilli</taxon>
        <taxon>Lactobacillales</taxon>
        <taxon>Enterococcaceae</taxon>
        <taxon>Enterococcus</taxon>
    </lineage>
</organism>
<dbReference type="GO" id="GO:0008982">
    <property type="term" value="F:protein-N(PI)-phosphohistidine-sugar phosphotransferase activity"/>
    <property type="evidence" value="ECO:0007669"/>
    <property type="project" value="InterPro"/>
</dbReference>
<evidence type="ECO:0000256" key="3">
    <source>
        <dbReference type="ARBA" id="ARBA00022490"/>
    </source>
</evidence>
<keyword evidence="4 9" id="KW-0762">Sugar transport</keyword>
<keyword evidence="2" id="KW-0813">Transport</keyword>
<keyword evidence="6" id="KW-0598">Phosphotransferase system</keyword>
<dbReference type="GO" id="GO:0009401">
    <property type="term" value="P:phosphoenolpyruvate-dependent sugar phosphotransferase system"/>
    <property type="evidence" value="ECO:0007669"/>
    <property type="project" value="UniProtKB-KW"/>
</dbReference>
<proteinExistence type="predicted"/>
<accession>A0AAE7MQS1</accession>
<dbReference type="InterPro" id="IPR036667">
    <property type="entry name" value="PTS_IIB_sorbose-sp_sf"/>
</dbReference>
<dbReference type="GO" id="GO:0005737">
    <property type="term" value="C:cytoplasm"/>
    <property type="evidence" value="ECO:0007669"/>
    <property type="project" value="UniProtKB-SubCell"/>
</dbReference>
<reference evidence="9 10" key="1">
    <citation type="submission" date="2020-03" db="EMBL/GenBank/DDBJ databases">
        <title>Characterization of ganglioside-mimicking enterococci.</title>
        <authorList>
            <person name="Patry R.T."/>
            <person name="Nothaft H."/>
            <person name="Bridger R."/>
            <person name="Shajahan A."/>
            <person name="Huynh S."/>
            <person name="Sanchez S."/>
            <person name="Azadi P."/>
            <person name="Cooper K."/>
            <person name="Miller W.G."/>
            <person name="Parker C.T."/>
            <person name="Wells L."/>
            <person name="Szymanski C.M."/>
        </authorList>
    </citation>
    <scope>NUCLEOTIDE SEQUENCE [LARGE SCALE GENOMIC DNA]</scope>
    <source>
        <strain evidence="9 10">EGM181</strain>
    </source>
</reference>
<comment type="subcellular location">
    <subcellularLocation>
        <location evidence="1">Cytoplasm</location>
    </subcellularLocation>
</comment>
<dbReference type="Gene3D" id="3.40.35.10">
    <property type="entry name" value="Phosphotransferase system, sorbose subfamily IIB component"/>
    <property type="match status" value="1"/>
</dbReference>
<evidence type="ECO:0000313" key="9">
    <source>
        <dbReference type="EMBL" id="QOG27945.1"/>
    </source>
</evidence>
<sequence length="159" mass="17557">MSQMGKITFARVDSRLIHGQIVTKWAKSSGANTIYIIDDAVRSDDFSMDIYMASGKRYGFQVKVYSIAEALAAWEANQFGADKVFALFKTVATAIKCLELGLPLPCLNLGGTPKRQAAEFFIKNVALTETELEQLRQLSAEKDIKIYAQTVPEAAKKSI</sequence>
<gene>
    <name evidence="9" type="ORF">EGM181_12065</name>
</gene>
<evidence type="ECO:0000256" key="6">
    <source>
        <dbReference type="ARBA" id="ARBA00022683"/>
    </source>
</evidence>
<keyword evidence="5" id="KW-0808">Transferase</keyword>
<dbReference type="InterPro" id="IPR004720">
    <property type="entry name" value="PTS_IIB_sorbose-sp"/>
</dbReference>
<dbReference type="AlphaFoldDB" id="A0AAE7MQS1"/>
<dbReference type="SUPFAM" id="SSF52728">
    <property type="entry name" value="PTS IIb component"/>
    <property type="match status" value="1"/>
</dbReference>